<keyword evidence="6 7" id="KW-0030">Aminoacyl-tRNA synthetase</keyword>
<gene>
    <name evidence="9" type="ORF">GXW74_03810</name>
</gene>
<keyword evidence="4" id="KW-0862">Zinc</keyword>
<evidence type="ECO:0000256" key="4">
    <source>
        <dbReference type="ARBA" id="ARBA00022833"/>
    </source>
</evidence>
<dbReference type="InterPro" id="IPR049940">
    <property type="entry name" value="GluQ/Sye"/>
</dbReference>
<protein>
    <submittedName>
        <fullName evidence="9">tRNA glutamyl-Q(34) synthetase GluQRS</fullName>
        <ecNumber evidence="9">6.1.1.-</ecNumber>
    </submittedName>
</protein>
<reference evidence="9" key="1">
    <citation type="submission" date="2020-01" db="EMBL/GenBank/DDBJ databases">
        <authorList>
            <person name="Rat A."/>
        </authorList>
    </citation>
    <scope>NUCLEOTIDE SEQUENCE</scope>
    <source>
        <strain evidence="9">LMG 31228</strain>
    </source>
</reference>
<keyword evidence="10" id="KW-1185">Reference proteome</keyword>
<evidence type="ECO:0000256" key="1">
    <source>
        <dbReference type="ARBA" id="ARBA00022598"/>
    </source>
</evidence>
<dbReference type="Gene3D" id="3.40.50.620">
    <property type="entry name" value="HUPs"/>
    <property type="match status" value="1"/>
</dbReference>
<evidence type="ECO:0000256" key="5">
    <source>
        <dbReference type="ARBA" id="ARBA00022840"/>
    </source>
</evidence>
<dbReference type="InterPro" id="IPR020058">
    <property type="entry name" value="Glu/Gln-tRNA-synth_Ib_cat-dom"/>
</dbReference>
<dbReference type="PRINTS" id="PR00987">
    <property type="entry name" value="TRNASYNTHGLU"/>
</dbReference>
<proteinExistence type="inferred from homology"/>
<dbReference type="RefSeq" id="WP_211844949.1">
    <property type="nucleotide sequence ID" value="NZ_JAAEDL010000002.1"/>
</dbReference>
<dbReference type="GO" id="GO:0005524">
    <property type="term" value="F:ATP binding"/>
    <property type="evidence" value="ECO:0007669"/>
    <property type="project" value="UniProtKB-KW"/>
</dbReference>
<dbReference type="PANTHER" id="PTHR43311">
    <property type="entry name" value="GLUTAMATE--TRNA LIGASE"/>
    <property type="match status" value="1"/>
</dbReference>
<dbReference type="InterPro" id="IPR014729">
    <property type="entry name" value="Rossmann-like_a/b/a_fold"/>
</dbReference>
<dbReference type="SUPFAM" id="SSF52374">
    <property type="entry name" value="Nucleotidylyl transferase"/>
    <property type="match status" value="1"/>
</dbReference>
<dbReference type="GO" id="GO:0006424">
    <property type="term" value="P:glutamyl-tRNA aminoacylation"/>
    <property type="evidence" value="ECO:0007669"/>
    <property type="project" value="TreeGrafter"/>
</dbReference>
<sequence length="282" mass="30943">MGATTIVTRFAPSPTGHLHLGHAHSALFAWRRAREAGGRFLLRIEDIDPVRCRPEFTDAILEDLAWLGLDWDGEVRVQSAHLPEYGATLDALSARGLLYPCFCTRADIAREIAASAAAPHGPDGPLYPGTCRRLPADERAARIARGEPHALRLDMAAALATMREPLTFHEEREGRLRCDPARFGDAVLARKDVPASYHLCVTHDDALQGVTLVTRGEDLKPATDLHRLLQHLMGWPEPTYAHHGLLTDETGKRLAKRDRAATIREMRAAGATAAEVRGRAGE</sequence>
<keyword evidence="7" id="KW-0648">Protein biosynthesis</keyword>
<evidence type="ECO:0000313" key="10">
    <source>
        <dbReference type="Proteomes" id="UP001138709"/>
    </source>
</evidence>
<feature type="domain" description="Glutamyl/glutaminyl-tRNA synthetase class Ib catalytic" evidence="8">
    <location>
        <begin position="6"/>
        <end position="265"/>
    </location>
</feature>
<evidence type="ECO:0000256" key="6">
    <source>
        <dbReference type="ARBA" id="ARBA00023146"/>
    </source>
</evidence>
<keyword evidence="2" id="KW-0479">Metal-binding</keyword>
<evidence type="ECO:0000256" key="3">
    <source>
        <dbReference type="ARBA" id="ARBA00022741"/>
    </source>
</evidence>
<dbReference type="NCBIfam" id="NF004315">
    <property type="entry name" value="PRK05710.1-4"/>
    <property type="match status" value="1"/>
</dbReference>
<evidence type="ECO:0000256" key="7">
    <source>
        <dbReference type="RuleBase" id="RU363037"/>
    </source>
</evidence>
<dbReference type="AlphaFoldDB" id="A0A9X9X7B3"/>
<accession>A0A9X9X7B3</accession>
<dbReference type="Pfam" id="PF00749">
    <property type="entry name" value="tRNA-synt_1c"/>
    <property type="match status" value="1"/>
</dbReference>
<dbReference type="InterPro" id="IPR000924">
    <property type="entry name" value="Glu/Gln-tRNA-synth"/>
</dbReference>
<evidence type="ECO:0000259" key="8">
    <source>
        <dbReference type="Pfam" id="PF00749"/>
    </source>
</evidence>
<dbReference type="InterPro" id="IPR001412">
    <property type="entry name" value="aa-tRNA-synth_I_CS"/>
</dbReference>
<comment type="caution">
    <text evidence="9">The sequence shown here is derived from an EMBL/GenBank/DDBJ whole genome shotgun (WGS) entry which is preliminary data.</text>
</comment>
<evidence type="ECO:0000313" key="9">
    <source>
        <dbReference type="EMBL" id="MBR0679599.1"/>
    </source>
</evidence>
<reference evidence="9" key="2">
    <citation type="journal article" date="2021" name="Syst. Appl. Microbiol.">
        <title>Roseomonas hellenica sp. nov., isolated from roots of wild-growing Alkanna tinctoria.</title>
        <authorList>
            <person name="Rat A."/>
            <person name="Naranjo H.D."/>
            <person name="Lebbe L."/>
            <person name="Cnockaert M."/>
            <person name="Krigas N."/>
            <person name="Grigoriadou K."/>
            <person name="Maloupa E."/>
            <person name="Willems A."/>
        </authorList>
    </citation>
    <scope>NUCLEOTIDE SEQUENCE</scope>
    <source>
        <strain evidence="9">LMG 31228</strain>
    </source>
</reference>
<organism evidence="9 10">
    <name type="scientific">Neoroseomonas eburnea</name>
    <dbReference type="NCBI Taxonomy" id="1346889"/>
    <lineage>
        <taxon>Bacteria</taxon>
        <taxon>Pseudomonadati</taxon>
        <taxon>Pseudomonadota</taxon>
        <taxon>Alphaproteobacteria</taxon>
        <taxon>Acetobacterales</taxon>
        <taxon>Acetobacteraceae</taxon>
        <taxon>Neoroseomonas</taxon>
    </lineage>
</organism>
<dbReference type="EC" id="6.1.1.-" evidence="9"/>
<keyword evidence="5 7" id="KW-0067">ATP-binding</keyword>
<dbReference type="GO" id="GO:0005829">
    <property type="term" value="C:cytosol"/>
    <property type="evidence" value="ECO:0007669"/>
    <property type="project" value="TreeGrafter"/>
</dbReference>
<dbReference type="Proteomes" id="UP001138709">
    <property type="component" value="Unassembled WGS sequence"/>
</dbReference>
<evidence type="ECO:0000256" key="2">
    <source>
        <dbReference type="ARBA" id="ARBA00022723"/>
    </source>
</evidence>
<comment type="similarity">
    <text evidence="7">Belongs to the class-I aminoacyl-tRNA synthetase family.</text>
</comment>
<keyword evidence="3 7" id="KW-0547">Nucleotide-binding</keyword>
<dbReference type="PROSITE" id="PS00178">
    <property type="entry name" value="AA_TRNA_LIGASE_I"/>
    <property type="match status" value="1"/>
</dbReference>
<dbReference type="GO" id="GO:0004818">
    <property type="term" value="F:glutamate-tRNA ligase activity"/>
    <property type="evidence" value="ECO:0007669"/>
    <property type="project" value="TreeGrafter"/>
</dbReference>
<name>A0A9X9X7B3_9PROT</name>
<keyword evidence="1 7" id="KW-0436">Ligase</keyword>
<dbReference type="PANTHER" id="PTHR43311:SF1">
    <property type="entry name" value="GLUTAMYL-Q TRNA(ASP) SYNTHETASE"/>
    <property type="match status" value="1"/>
</dbReference>
<dbReference type="EMBL" id="JAAEDL010000002">
    <property type="protein sequence ID" value="MBR0679599.1"/>
    <property type="molecule type" value="Genomic_DNA"/>
</dbReference>